<dbReference type="AlphaFoldDB" id="B7FL65"/>
<organism evidence="1">
    <name type="scientific">Medicago truncatula</name>
    <name type="common">Barrel medic</name>
    <name type="synonym">Medicago tribuloides</name>
    <dbReference type="NCBI Taxonomy" id="3880"/>
    <lineage>
        <taxon>Eukaryota</taxon>
        <taxon>Viridiplantae</taxon>
        <taxon>Streptophyta</taxon>
        <taxon>Embryophyta</taxon>
        <taxon>Tracheophyta</taxon>
        <taxon>Spermatophyta</taxon>
        <taxon>Magnoliopsida</taxon>
        <taxon>eudicotyledons</taxon>
        <taxon>Gunneridae</taxon>
        <taxon>Pentapetalae</taxon>
        <taxon>rosids</taxon>
        <taxon>fabids</taxon>
        <taxon>Fabales</taxon>
        <taxon>Fabaceae</taxon>
        <taxon>Papilionoideae</taxon>
        <taxon>50 kb inversion clade</taxon>
        <taxon>NPAAA clade</taxon>
        <taxon>Hologalegina</taxon>
        <taxon>IRL clade</taxon>
        <taxon>Trifolieae</taxon>
        <taxon>Medicago</taxon>
    </lineage>
</organism>
<evidence type="ECO:0000313" key="1">
    <source>
        <dbReference type="EMBL" id="ACJ85499.1"/>
    </source>
</evidence>
<sequence>MIIKTCLTTYFAQSAPTHLYNTNFVCVYLGRLISVQNLNISWVFCSSF</sequence>
<accession>B7FL65</accession>
<name>B7FL65_MEDTR</name>
<dbReference type="EMBL" id="BT052837">
    <property type="protein sequence ID" value="ACJ85499.1"/>
    <property type="molecule type" value="mRNA"/>
</dbReference>
<proteinExistence type="evidence at transcript level"/>
<protein>
    <submittedName>
        <fullName evidence="1">Uncharacterized protein</fullName>
    </submittedName>
</protein>
<reference evidence="1" key="1">
    <citation type="submission" date="2008-12" db="EMBL/GenBank/DDBJ databases">
        <title>Medicago truncatula full length cdna cloning project.</title>
        <authorList>
            <person name="Moskal W."/>
            <person name="Chan A."/>
            <person name="Cheung F."/>
            <person name="Xiao Y."/>
            <person name="Town C.D."/>
        </authorList>
    </citation>
    <scope>NUCLEOTIDE SEQUENCE</scope>
</reference>